<name>A0A6M2DZI9_XENCH</name>
<keyword evidence="1" id="KW-0812">Transmembrane</keyword>
<reference evidence="2" key="1">
    <citation type="submission" date="2020-03" db="EMBL/GenBank/DDBJ databases">
        <title>Transcriptomic Profiling of the Digestive Tract of the Rat Flea, Xenopsylla cheopis, Following Blood Feeding and Infection with Yersinia pestis.</title>
        <authorList>
            <person name="Bland D.M."/>
            <person name="Martens C.A."/>
            <person name="Virtaneva K."/>
            <person name="Kanakabandi K."/>
            <person name="Long D."/>
            <person name="Rosenke R."/>
            <person name="Saturday G.A."/>
            <person name="Hoyt F.H."/>
            <person name="Bruno D.P."/>
            <person name="Ribeiro J.M.C."/>
            <person name="Hinnebusch J."/>
        </authorList>
    </citation>
    <scope>NUCLEOTIDE SEQUENCE</scope>
</reference>
<accession>A0A6M2DZI9</accession>
<dbReference type="AlphaFoldDB" id="A0A6M2DZI9"/>
<protein>
    <submittedName>
        <fullName evidence="2">Putative secreted protein</fullName>
    </submittedName>
</protein>
<dbReference type="EMBL" id="GIIL01006291">
    <property type="protein sequence ID" value="NOV50017.1"/>
    <property type="molecule type" value="Transcribed_RNA"/>
</dbReference>
<keyword evidence="1" id="KW-0472">Membrane</keyword>
<evidence type="ECO:0000313" key="2">
    <source>
        <dbReference type="EMBL" id="NOV50017.1"/>
    </source>
</evidence>
<sequence>MDFPSPEGALMTIAFLTFSLFLTKLVLQMINVLKAKAYNTNAGSTLQMGFITANRIKEGRNARKLSFSDMHKYEHVLRSISST</sequence>
<evidence type="ECO:0000256" key="1">
    <source>
        <dbReference type="SAM" id="Phobius"/>
    </source>
</evidence>
<keyword evidence="1" id="KW-1133">Transmembrane helix</keyword>
<organism evidence="2">
    <name type="scientific">Xenopsylla cheopis</name>
    <name type="common">Oriental rat flea</name>
    <name type="synonym">Pulex cheopis</name>
    <dbReference type="NCBI Taxonomy" id="163159"/>
    <lineage>
        <taxon>Eukaryota</taxon>
        <taxon>Metazoa</taxon>
        <taxon>Ecdysozoa</taxon>
        <taxon>Arthropoda</taxon>
        <taxon>Hexapoda</taxon>
        <taxon>Insecta</taxon>
        <taxon>Pterygota</taxon>
        <taxon>Neoptera</taxon>
        <taxon>Endopterygota</taxon>
        <taxon>Siphonaptera</taxon>
        <taxon>Pulicidae</taxon>
        <taxon>Xenopsyllinae</taxon>
        <taxon>Xenopsylla</taxon>
    </lineage>
</organism>
<feature type="transmembrane region" description="Helical" evidence="1">
    <location>
        <begin position="6"/>
        <end position="27"/>
    </location>
</feature>
<proteinExistence type="predicted"/>